<dbReference type="EMBL" id="JAUEPT010000183">
    <property type="protein sequence ID" value="KAK0429973.1"/>
    <property type="molecule type" value="Genomic_DNA"/>
</dbReference>
<evidence type="ECO:0000313" key="2">
    <source>
        <dbReference type="EMBL" id="KAK0429973.1"/>
    </source>
</evidence>
<keyword evidence="1" id="KW-0472">Membrane</keyword>
<feature type="transmembrane region" description="Helical" evidence="1">
    <location>
        <begin position="119"/>
        <end position="142"/>
    </location>
</feature>
<evidence type="ECO:0000313" key="3">
    <source>
        <dbReference type="Proteomes" id="UP001175226"/>
    </source>
</evidence>
<comment type="caution">
    <text evidence="2">The sequence shown here is derived from an EMBL/GenBank/DDBJ whole genome shotgun (WGS) entry which is preliminary data.</text>
</comment>
<protein>
    <submittedName>
        <fullName evidence="2">Uncharacterized protein</fullName>
    </submittedName>
</protein>
<dbReference type="AlphaFoldDB" id="A0AA39IW06"/>
<proteinExistence type="predicted"/>
<evidence type="ECO:0000256" key="1">
    <source>
        <dbReference type="SAM" id="Phobius"/>
    </source>
</evidence>
<keyword evidence="1" id="KW-1133">Transmembrane helix</keyword>
<sequence length="216" mass="23696">MQLIGCFLSLILYGICAIKHILHLLSKGNLASKTVVYVLWLTETIQTIIDIYDTFNTFCYEFGNLSGLDNVISHGSPCLFSLDLLAFAQFGAGICCGIQVRNSGHYSNLQKNSKVKVTAIIWLGASALCDTAIALCMTYLLIRLTIETGTATGWIECRASGYRDQHNANSSLRPEFSQGSESQEKAIGLDDSFPNTGSTADVWAQSQHDWSGVPWR</sequence>
<keyword evidence="3" id="KW-1185">Reference proteome</keyword>
<keyword evidence="1" id="KW-0812">Transmembrane</keyword>
<reference evidence="2" key="1">
    <citation type="submission" date="2023-06" db="EMBL/GenBank/DDBJ databases">
        <authorList>
            <consortium name="Lawrence Berkeley National Laboratory"/>
            <person name="Ahrendt S."/>
            <person name="Sahu N."/>
            <person name="Indic B."/>
            <person name="Wong-Bajracharya J."/>
            <person name="Merenyi Z."/>
            <person name="Ke H.-M."/>
            <person name="Monk M."/>
            <person name="Kocsube S."/>
            <person name="Drula E."/>
            <person name="Lipzen A."/>
            <person name="Balint B."/>
            <person name="Henrissat B."/>
            <person name="Andreopoulos B."/>
            <person name="Martin F.M."/>
            <person name="Harder C.B."/>
            <person name="Rigling D."/>
            <person name="Ford K.L."/>
            <person name="Foster G.D."/>
            <person name="Pangilinan J."/>
            <person name="Papanicolaou A."/>
            <person name="Barry K."/>
            <person name="LaButti K."/>
            <person name="Viragh M."/>
            <person name="Koriabine M."/>
            <person name="Yan M."/>
            <person name="Riley R."/>
            <person name="Champramary S."/>
            <person name="Plett K.L."/>
            <person name="Tsai I.J."/>
            <person name="Slot J."/>
            <person name="Sipos G."/>
            <person name="Plett J."/>
            <person name="Nagy L.G."/>
            <person name="Grigoriev I.V."/>
        </authorList>
    </citation>
    <scope>NUCLEOTIDE SEQUENCE</scope>
    <source>
        <strain evidence="2">FPL87.14</strain>
    </source>
</reference>
<name>A0AA39IW06_9AGAR</name>
<accession>A0AA39IW06</accession>
<organism evidence="2 3">
    <name type="scientific">Armillaria borealis</name>
    <dbReference type="NCBI Taxonomy" id="47425"/>
    <lineage>
        <taxon>Eukaryota</taxon>
        <taxon>Fungi</taxon>
        <taxon>Dikarya</taxon>
        <taxon>Basidiomycota</taxon>
        <taxon>Agaricomycotina</taxon>
        <taxon>Agaricomycetes</taxon>
        <taxon>Agaricomycetidae</taxon>
        <taxon>Agaricales</taxon>
        <taxon>Marasmiineae</taxon>
        <taxon>Physalacriaceae</taxon>
        <taxon>Armillaria</taxon>
    </lineage>
</organism>
<gene>
    <name evidence="2" type="ORF">EV421DRAFT_1744690</name>
</gene>
<dbReference type="Proteomes" id="UP001175226">
    <property type="component" value="Unassembled WGS sequence"/>
</dbReference>